<dbReference type="InterPro" id="IPR003477">
    <property type="entry name" value="PemK-like"/>
</dbReference>
<dbReference type="Pfam" id="PF02452">
    <property type="entry name" value="PemK_toxin"/>
    <property type="match status" value="1"/>
</dbReference>
<dbReference type="STRING" id="289003.SAMN05216190_10125"/>
<sequence length="98" mass="10546">MKRTAAWTPDRQDVIWIDCNPQRGQEMRDVHPFLVLSPKAFNERTSLVIGLPMTTASYNADNPFAITVGVAGGRNPAMCSAISQSPLIGACAAAPCTR</sequence>
<name>A0A1I5K4U1_9PSED</name>
<dbReference type="SUPFAM" id="SSF50118">
    <property type="entry name" value="Cell growth inhibitor/plasmid maintenance toxic component"/>
    <property type="match status" value="1"/>
</dbReference>
<keyword evidence="2" id="KW-1185">Reference proteome</keyword>
<dbReference type="RefSeq" id="WP_212632922.1">
    <property type="nucleotide sequence ID" value="NZ_FOWX01000001.1"/>
</dbReference>
<gene>
    <name evidence="1" type="ORF">SAMN05216190_10125</name>
</gene>
<dbReference type="Proteomes" id="UP000198784">
    <property type="component" value="Unassembled WGS sequence"/>
</dbReference>
<protein>
    <submittedName>
        <fullName evidence="1">mRNA interferase MazF</fullName>
    </submittedName>
</protein>
<dbReference type="GO" id="GO:0003677">
    <property type="term" value="F:DNA binding"/>
    <property type="evidence" value="ECO:0007669"/>
    <property type="project" value="InterPro"/>
</dbReference>
<accession>A0A1I5K4U1</accession>
<dbReference type="EMBL" id="FOWX01000001">
    <property type="protein sequence ID" value="SFO80072.1"/>
    <property type="molecule type" value="Genomic_DNA"/>
</dbReference>
<proteinExistence type="predicted"/>
<evidence type="ECO:0000313" key="2">
    <source>
        <dbReference type="Proteomes" id="UP000198784"/>
    </source>
</evidence>
<dbReference type="InterPro" id="IPR011067">
    <property type="entry name" value="Plasmid_toxin/cell-grow_inhib"/>
</dbReference>
<evidence type="ECO:0000313" key="1">
    <source>
        <dbReference type="EMBL" id="SFO80072.1"/>
    </source>
</evidence>
<organism evidence="1 2">
    <name type="scientific">Pseudomonas borbori</name>
    <dbReference type="NCBI Taxonomy" id="289003"/>
    <lineage>
        <taxon>Bacteria</taxon>
        <taxon>Pseudomonadati</taxon>
        <taxon>Pseudomonadota</taxon>
        <taxon>Gammaproteobacteria</taxon>
        <taxon>Pseudomonadales</taxon>
        <taxon>Pseudomonadaceae</taxon>
        <taxon>Pseudomonas</taxon>
    </lineage>
</organism>
<dbReference type="AlphaFoldDB" id="A0A1I5K4U1"/>
<dbReference type="Gene3D" id="2.30.30.110">
    <property type="match status" value="1"/>
</dbReference>
<reference evidence="2" key="1">
    <citation type="submission" date="2016-10" db="EMBL/GenBank/DDBJ databases">
        <authorList>
            <person name="Varghese N."/>
            <person name="Submissions S."/>
        </authorList>
    </citation>
    <scope>NUCLEOTIDE SEQUENCE [LARGE SCALE GENOMIC DNA]</scope>
    <source>
        <strain evidence="2">DSM 17834</strain>
    </source>
</reference>